<feature type="region of interest" description="Disordered" evidence="1">
    <location>
        <begin position="248"/>
        <end position="305"/>
    </location>
</feature>
<keyword evidence="3" id="KW-1185">Reference proteome</keyword>
<protein>
    <recommendedName>
        <fullName evidence="4">Major facilitator superfamily transporter</fullName>
    </recommendedName>
</protein>
<comment type="caution">
    <text evidence="2">The sequence shown here is derived from an EMBL/GenBank/DDBJ whole genome shotgun (WGS) entry which is preliminary data.</text>
</comment>
<gene>
    <name evidence="2" type="ORF">SEPCBS119000_002520</name>
</gene>
<dbReference type="Proteomes" id="UP001642502">
    <property type="component" value="Unassembled WGS sequence"/>
</dbReference>
<reference evidence="2 3" key="1">
    <citation type="submission" date="2024-01" db="EMBL/GenBank/DDBJ databases">
        <authorList>
            <person name="Allen C."/>
            <person name="Tagirdzhanova G."/>
        </authorList>
    </citation>
    <scope>NUCLEOTIDE SEQUENCE [LARGE SCALE GENOMIC DNA]</scope>
    <source>
        <strain evidence="2 3">CBS 119000</strain>
    </source>
</reference>
<evidence type="ECO:0000313" key="3">
    <source>
        <dbReference type="Proteomes" id="UP001642502"/>
    </source>
</evidence>
<organism evidence="2 3">
    <name type="scientific">Sporothrix epigloea</name>
    <dbReference type="NCBI Taxonomy" id="1892477"/>
    <lineage>
        <taxon>Eukaryota</taxon>
        <taxon>Fungi</taxon>
        <taxon>Dikarya</taxon>
        <taxon>Ascomycota</taxon>
        <taxon>Pezizomycotina</taxon>
        <taxon>Sordariomycetes</taxon>
        <taxon>Sordariomycetidae</taxon>
        <taxon>Ophiostomatales</taxon>
        <taxon>Ophiostomataceae</taxon>
        <taxon>Sporothrix</taxon>
    </lineage>
</organism>
<feature type="region of interest" description="Disordered" evidence="1">
    <location>
        <begin position="60"/>
        <end position="118"/>
    </location>
</feature>
<sequence length="305" mass="33528">MTTIPRFLLPRRGPVWQQQKRTFATQLCARLTIASRQTAPTNLTTTAAASNNLCTGVVQRVRHASSRSSKSPASATQPPAPSAPNSGNILEKPAKFNPPSHGARLPRRGAGLPASQHYGGDISEAERAAQRLRQYPGMMAPPGTWAHWFWTSRTFHMAVTMTTLAALAVFTMVENFRRTSPFVDMLPTLSEAMQQPILALQQTIEVVRLTEHHRVTAIAERRQMRVDDVAKRAMYRKAHGMDETVGFGSNGGWFSSGGTNKGPLPPTRNEPSEPPVDDASPIRKETPVDEQIEGDGPRKKFLGIF</sequence>
<name>A0ABP0DID0_9PEZI</name>
<evidence type="ECO:0000256" key="1">
    <source>
        <dbReference type="SAM" id="MobiDB-lite"/>
    </source>
</evidence>
<feature type="compositionally biased region" description="Low complexity" evidence="1">
    <location>
        <begin position="66"/>
        <end position="77"/>
    </location>
</feature>
<evidence type="ECO:0000313" key="2">
    <source>
        <dbReference type="EMBL" id="CAK7267386.1"/>
    </source>
</evidence>
<accession>A0ABP0DID0</accession>
<feature type="compositionally biased region" description="Pro residues" evidence="1">
    <location>
        <begin position="263"/>
        <end position="274"/>
    </location>
</feature>
<dbReference type="EMBL" id="CAWUON010000027">
    <property type="protein sequence ID" value="CAK7267386.1"/>
    <property type="molecule type" value="Genomic_DNA"/>
</dbReference>
<proteinExistence type="predicted"/>
<evidence type="ECO:0008006" key="4">
    <source>
        <dbReference type="Google" id="ProtNLM"/>
    </source>
</evidence>